<comment type="caution">
    <text evidence="1">The sequence shown here is derived from an EMBL/GenBank/DDBJ whole genome shotgun (WGS) entry which is preliminary data.</text>
</comment>
<dbReference type="EMBL" id="JADCTT010000005">
    <property type="protein sequence ID" value="KAF9752321.1"/>
    <property type="molecule type" value="Genomic_DNA"/>
</dbReference>
<organism evidence="1 2">
    <name type="scientific">Bionectria ochroleuca</name>
    <name type="common">Gliocladium roseum</name>
    <dbReference type="NCBI Taxonomy" id="29856"/>
    <lineage>
        <taxon>Eukaryota</taxon>
        <taxon>Fungi</taxon>
        <taxon>Dikarya</taxon>
        <taxon>Ascomycota</taxon>
        <taxon>Pezizomycotina</taxon>
        <taxon>Sordariomycetes</taxon>
        <taxon>Hypocreomycetidae</taxon>
        <taxon>Hypocreales</taxon>
        <taxon>Bionectriaceae</taxon>
        <taxon>Clonostachys</taxon>
    </lineage>
</organism>
<reference evidence="1" key="1">
    <citation type="submission" date="2020-10" db="EMBL/GenBank/DDBJ databases">
        <title>High-Quality Genome Resource of Clonostachys rosea strain S41 by Oxford Nanopore Long-Read Sequencing.</title>
        <authorList>
            <person name="Wang H."/>
        </authorList>
    </citation>
    <scope>NUCLEOTIDE SEQUENCE</scope>
    <source>
        <strain evidence="1">S41</strain>
    </source>
</reference>
<accession>A0A8H7NAR3</accession>
<evidence type="ECO:0000313" key="2">
    <source>
        <dbReference type="Proteomes" id="UP000616885"/>
    </source>
</evidence>
<dbReference type="Proteomes" id="UP000616885">
    <property type="component" value="Unassembled WGS sequence"/>
</dbReference>
<dbReference type="AlphaFoldDB" id="A0A8H7NAR3"/>
<protein>
    <submittedName>
        <fullName evidence="1">Uncharacterized protein</fullName>
    </submittedName>
</protein>
<gene>
    <name evidence="1" type="ORF">IM811_014115</name>
</gene>
<evidence type="ECO:0000313" key="1">
    <source>
        <dbReference type="EMBL" id="KAF9752321.1"/>
    </source>
</evidence>
<sequence length="168" mass="18788">MEHGSKLEEKTTLFPTNAPINGLTSVRMVVIDVSRQRRSLLSDATVLDHLPAEILEIIKDQTATNVLDAVSEAALIPLLTERIFSHFETLSSDICARWILSSGDERRKLNIISALARILPFASYLSTFLEHSSQASDEPGNLPPYTLTSKTLQRCFSNMTTPFHFSIW</sequence>
<proteinExistence type="predicted"/>
<name>A0A8H7NAR3_BIOOC</name>